<evidence type="ECO:0000313" key="3">
    <source>
        <dbReference type="Proteomes" id="UP000245992"/>
    </source>
</evidence>
<organism evidence="2 3">
    <name type="scientific">Streptomyces scopuliridis RB72</name>
    <dbReference type="NCBI Taxonomy" id="1440053"/>
    <lineage>
        <taxon>Bacteria</taxon>
        <taxon>Bacillati</taxon>
        <taxon>Actinomycetota</taxon>
        <taxon>Actinomycetes</taxon>
        <taxon>Kitasatosporales</taxon>
        <taxon>Streptomycetaceae</taxon>
        <taxon>Streptomyces</taxon>
    </lineage>
</organism>
<feature type="transmembrane region" description="Helical" evidence="1">
    <location>
        <begin position="176"/>
        <end position="197"/>
    </location>
</feature>
<sequence length="477" mass="50912">MVSPEAPVQQVRAPRRGRILRIELRRSAAPLAGVLLLIVALGFLQLVGGPWWQGAESWTRQWTSTAWWERFAMVFMWPLAVTAGAVNGIRDRRSGTSELLATTPRPGWHRAVTAAGAFALTLTAAYALVFLYGGVRVLANDGYADLGWLPILAVGALALVAGALLGMGVGRTVPSALTPPVLAMVSLTAVTAVHVTVTPDMVPNRIVLLSPALSQVYSAFLTVTWRVHAGQTVWLLGLAATGFLLLVARRPRARLLALLPVALGAAVAVPLLPTDSARNYALDKAATALVCDGRVCVTKLHEPRLAALKGPGEEALRLLGRLPDPPSAVRESVDPWPRDTEVSRPSGVVPVDFEAQALDGATKDEYTRALLAGAGTAPCLVADMSDPTEEQRRAYDETKVVRELAARTVAAAWFTGELEPLRGTAWLRADADKLAGPAWNALRALPPDVQRERITALRTAALSCDGDLLNVLKDGPR</sequence>
<feature type="transmembrane region" description="Helical" evidence="1">
    <location>
        <begin position="111"/>
        <end position="135"/>
    </location>
</feature>
<feature type="transmembrane region" description="Helical" evidence="1">
    <location>
        <begin position="147"/>
        <end position="169"/>
    </location>
</feature>
<feature type="transmembrane region" description="Helical" evidence="1">
    <location>
        <begin position="255"/>
        <end position="272"/>
    </location>
</feature>
<dbReference type="Proteomes" id="UP000245992">
    <property type="component" value="Unassembled WGS sequence"/>
</dbReference>
<proteinExistence type="predicted"/>
<name>A0A2T7SRZ4_9ACTN</name>
<feature type="transmembrane region" description="Helical" evidence="1">
    <location>
        <begin position="28"/>
        <end position="51"/>
    </location>
</feature>
<feature type="transmembrane region" description="Helical" evidence="1">
    <location>
        <begin position="231"/>
        <end position="248"/>
    </location>
</feature>
<evidence type="ECO:0000313" key="2">
    <source>
        <dbReference type="EMBL" id="PVE05642.1"/>
    </source>
</evidence>
<evidence type="ECO:0000256" key="1">
    <source>
        <dbReference type="SAM" id="Phobius"/>
    </source>
</evidence>
<reference evidence="2 3" key="1">
    <citation type="submission" date="2013-12" db="EMBL/GenBank/DDBJ databases">
        <title>Annotated genome of Streptomyces scopuliridis.</title>
        <authorList>
            <person name="Olson J.B."/>
        </authorList>
    </citation>
    <scope>NUCLEOTIDE SEQUENCE [LARGE SCALE GENOMIC DNA]</scope>
    <source>
        <strain evidence="2 3">RB72</strain>
    </source>
</reference>
<comment type="caution">
    <text evidence="2">The sequence shown here is derived from an EMBL/GenBank/DDBJ whole genome shotgun (WGS) entry which is preliminary data.</text>
</comment>
<keyword evidence="1" id="KW-0812">Transmembrane</keyword>
<protein>
    <submittedName>
        <fullName evidence="2">Uncharacterized protein</fullName>
    </submittedName>
</protein>
<keyword evidence="1" id="KW-1133">Transmembrane helix</keyword>
<keyword evidence="3" id="KW-1185">Reference proteome</keyword>
<dbReference type="EMBL" id="AZSP01000323">
    <property type="protein sequence ID" value="PVE05642.1"/>
    <property type="molecule type" value="Genomic_DNA"/>
</dbReference>
<accession>A0A2T7SRZ4</accession>
<dbReference type="AlphaFoldDB" id="A0A2T7SRZ4"/>
<dbReference type="STRING" id="1440053.GCA_000718095_06868"/>
<gene>
    <name evidence="2" type="ORF">Y717_34820</name>
</gene>
<keyword evidence="1" id="KW-0472">Membrane</keyword>
<feature type="transmembrane region" description="Helical" evidence="1">
    <location>
        <begin position="71"/>
        <end position="90"/>
    </location>
</feature>